<protein>
    <recommendedName>
        <fullName evidence="1">Phosphoribosyltransferase domain-containing protein</fullName>
    </recommendedName>
</protein>
<dbReference type="InterPro" id="IPR000836">
    <property type="entry name" value="PRTase_dom"/>
</dbReference>
<keyword evidence="3" id="KW-1185">Reference proteome</keyword>
<organism evidence="2 3">
    <name type="scientific">Tegillarca granosa</name>
    <name type="common">Malaysian cockle</name>
    <name type="synonym">Anadara granosa</name>
    <dbReference type="NCBI Taxonomy" id="220873"/>
    <lineage>
        <taxon>Eukaryota</taxon>
        <taxon>Metazoa</taxon>
        <taxon>Spiralia</taxon>
        <taxon>Lophotrochozoa</taxon>
        <taxon>Mollusca</taxon>
        <taxon>Bivalvia</taxon>
        <taxon>Autobranchia</taxon>
        <taxon>Pteriomorphia</taxon>
        <taxon>Arcoida</taxon>
        <taxon>Arcoidea</taxon>
        <taxon>Arcidae</taxon>
        <taxon>Tegillarca</taxon>
    </lineage>
</organism>
<dbReference type="InterPro" id="IPR050408">
    <property type="entry name" value="HGPRT"/>
</dbReference>
<feature type="domain" description="Phosphoribosyltransferase" evidence="1">
    <location>
        <begin position="54"/>
        <end position="152"/>
    </location>
</feature>
<dbReference type="Pfam" id="PF00156">
    <property type="entry name" value="Pribosyltran"/>
    <property type="match status" value="1"/>
</dbReference>
<proteinExistence type="predicted"/>
<name>A0ABQ9F8T4_TEGGR</name>
<evidence type="ECO:0000313" key="2">
    <source>
        <dbReference type="EMBL" id="KAJ8313749.1"/>
    </source>
</evidence>
<dbReference type="CDD" id="cd06223">
    <property type="entry name" value="PRTases_typeI"/>
    <property type="match status" value="1"/>
</dbReference>
<evidence type="ECO:0000259" key="1">
    <source>
        <dbReference type="Pfam" id="PF00156"/>
    </source>
</evidence>
<evidence type="ECO:0000313" key="3">
    <source>
        <dbReference type="Proteomes" id="UP001217089"/>
    </source>
</evidence>
<comment type="caution">
    <text evidence="2">The sequence shown here is derived from an EMBL/GenBank/DDBJ whole genome shotgun (WGS) entry which is preliminary data.</text>
</comment>
<dbReference type="PANTHER" id="PTHR43340:SF1">
    <property type="entry name" value="HYPOXANTHINE PHOSPHORIBOSYLTRANSFERASE"/>
    <property type="match status" value="1"/>
</dbReference>
<dbReference type="EMBL" id="JARBDR010000342">
    <property type="protein sequence ID" value="KAJ8313749.1"/>
    <property type="molecule type" value="Genomic_DNA"/>
</dbReference>
<dbReference type="Gene3D" id="3.40.50.2020">
    <property type="match status" value="1"/>
</dbReference>
<sequence length="204" mass="22909">MDNTHLHKKRKMSEKKTSQDCIVIGDGNGGYPLDKFCIPKHYEEDLDRVLIPAVALCVLKGGYKFFTDLIERIRQLNSHIGKSVPLAVDFIRLKSYVDDKSTGDIEVIGGDSLENLKGRNVLVVEDIVDTGRTMQKLLSILNGVKPKSTKVARTSRSCDVGFEIPDIFVVGYALDYNEYFRDLNHVCVINENGKAKYAQKNAQK</sequence>
<dbReference type="SUPFAM" id="SSF53271">
    <property type="entry name" value="PRTase-like"/>
    <property type="match status" value="1"/>
</dbReference>
<dbReference type="PANTHER" id="PTHR43340">
    <property type="entry name" value="HYPOXANTHINE-GUANINE PHOSPHORIBOSYLTRANSFERASE"/>
    <property type="match status" value="1"/>
</dbReference>
<gene>
    <name evidence="2" type="ORF">KUTeg_008310</name>
</gene>
<reference evidence="2 3" key="1">
    <citation type="submission" date="2022-12" db="EMBL/GenBank/DDBJ databases">
        <title>Chromosome-level genome of Tegillarca granosa.</title>
        <authorList>
            <person name="Kim J."/>
        </authorList>
    </citation>
    <scope>NUCLEOTIDE SEQUENCE [LARGE SCALE GENOMIC DNA]</scope>
    <source>
        <strain evidence="2">Teg-2019</strain>
        <tissue evidence="2">Adductor muscle</tissue>
    </source>
</reference>
<dbReference type="Proteomes" id="UP001217089">
    <property type="component" value="Unassembled WGS sequence"/>
</dbReference>
<accession>A0ABQ9F8T4</accession>
<dbReference type="InterPro" id="IPR029057">
    <property type="entry name" value="PRTase-like"/>
</dbReference>